<dbReference type="SMART" id="SM00267">
    <property type="entry name" value="GGDEF"/>
    <property type="match status" value="1"/>
</dbReference>
<evidence type="ECO:0000256" key="2">
    <source>
        <dbReference type="ARBA" id="ARBA00004370"/>
    </source>
</evidence>
<dbReference type="PANTHER" id="PTHR46663">
    <property type="entry name" value="DIGUANYLATE CYCLASE DGCT-RELATED"/>
    <property type="match status" value="1"/>
</dbReference>
<evidence type="ECO:0000256" key="1">
    <source>
        <dbReference type="ARBA" id="ARBA00001946"/>
    </source>
</evidence>
<evidence type="ECO:0000256" key="3">
    <source>
        <dbReference type="ARBA" id="ARBA00022692"/>
    </source>
</evidence>
<protein>
    <submittedName>
        <fullName evidence="9">Cyclic di-GMP signal transduction protein</fullName>
    </submittedName>
</protein>
<dbReference type="Pfam" id="PF03924">
    <property type="entry name" value="CHASE"/>
    <property type="match status" value="1"/>
</dbReference>
<gene>
    <name evidence="9" type="ORF">C7H85_08465</name>
</gene>
<feature type="transmembrane region" description="Helical" evidence="6">
    <location>
        <begin position="316"/>
        <end position="334"/>
    </location>
</feature>
<evidence type="ECO:0000256" key="4">
    <source>
        <dbReference type="ARBA" id="ARBA00022989"/>
    </source>
</evidence>
<dbReference type="CDD" id="cd01949">
    <property type="entry name" value="GGDEF"/>
    <property type="match status" value="1"/>
</dbReference>
<dbReference type="InterPro" id="IPR043128">
    <property type="entry name" value="Rev_trsase/Diguanyl_cyclase"/>
</dbReference>
<evidence type="ECO:0000313" key="9">
    <source>
        <dbReference type="EMBL" id="PSJ46639.1"/>
    </source>
</evidence>
<evidence type="ECO:0000313" key="10">
    <source>
        <dbReference type="Proteomes" id="UP000240243"/>
    </source>
</evidence>
<dbReference type="AlphaFoldDB" id="A0A2P7R8W0"/>
<dbReference type="InterPro" id="IPR006189">
    <property type="entry name" value="CHASE_dom"/>
</dbReference>
<keyword evidence="10" id="KW-1185">Reference proteome</keyword>
<name>A0A2P7R8W0_9GAMM</name>
<evidence type="ECO:0000256" key="5">
    <source>
        <dbReference type="ARBA" id="ARBA00023136"/>
    </source>
</evidence>
<dbReference type="FunFam" id="3.30.70.270:FF:000001">
    <property type="entry name" value="Diguanylate cyclase domain protein"/>
    <property type="match status" value="1"/>
</dbReference>
<dbReference type="InterPro" id="IPR029787">
    <property type="entry name" value="Nucleotide_cyclase"/>
</dbReference>
<evidence type="ECO:0000256" key="6">
    <source>
        <dbReference type="SAM" id="Phobius"/>
    </source>
</evidence>
<dbReference type="EMBL" id="PXYG01000002">
    <property type="protein sequence ID" value="PSJ46639.1"/>
    <property type="molecule type" value="Genomic_DNA"/>
</dbReference>
<dbReference type="InterPro" id="IPR000160">
    <property type="entry name" value="GGDEF_dom"/>
</dbReference>
<dbReference type="PROSITE" id="PS50839">
    <property type="entry name" value="CHASE"/>
    <property type="match status" value="1"/>
</dbReference>
<evidence type="ECO:0000259" key="7">
    <source>
        <dbReference type="PROSITE" id="PS50839"/>
    </source>
</evidence>
<dbReference type="Gene3D" id="3.30.70.270">
    <property type="match status" value="1"/>
</dbReference>
<dbReference type="RefSeq" id="WP_106729252.1">
    <property type="nucleotide sequence ID" value="NZ_PXYG01000002.1"/>
</dbReference>
<dbReference type="GO" id="GO:0007165">
    <property type="term" value="P:signal transduction"/>
    <property type="evidence" value="ECO:0007669"/>
    <property type="project" value="UniProtKB-ARBA"/>
</dbReference>
<dbReference type="PANTHER" id="PTHR46663:SF3">
    <property type="entry name" value="SLL0267 PROTEIN"/>
    <property type="match status" value="1"/>
</dbReference>
<dbReference type="SUPFAM" id="SSF55073">
    <property type="entry name" value="Nucleotide cyclase"/>
    <property type="match status" value="1"/>
</dbReference>
<keyword evidence="4 6" id="KW-1133">Transmembrane helix</keyword>
<feature type="domain" description="GGDEF" evidence="8">
    <location>
        <begin position="391"/>
        <end position="525"/>
    </location>
</feature>
<dbReference type="GO" id="GO:0003824">
    <property type="term" value="F:catalytic activity"/>
    <property type="evidence" value="ECO:0007669"/>
    <property type="project" value="UniProtKB-ARBA"/>
</dbReference>
<feature type="domain" description="CHASE" evidence="7">
    <location>
        <begin position="76"/>
        <end position="299"/>
    </location>
</feature>
<comment type="cofactor">
    <cofactor evidence="1">
        <name>Mg(2+)</name>
        <dbReference type="ChEBI" id="CHEBI:18420"/>
    </cofactor>
</comment>
<keyword evidence="5 6" id="KW-0472">Membrane</keyword>
<dbReference type="NCBIfam" id="TIGR00254">
    <property type="entry name" value="GGDEF"/>
    <property type="match status" value="1"/>
</dbReference>
<sequence length="534" mass="59808">MNSPLGYGRYHRLILVSIAVLGICLSIAAYYQGVAFNGQLRQKEFERLAQIQALRAQQLIDNSKELLDAFRGMFIASELLTREEYRRFVLSVLENHPEIITVHWAPRIVAPDRAEQEGQLAAQGLAPIGIFDITPGADHMFPSPDRPEYFPILFAEPREINQVLIGLDALQRPDTREAVQRAASQGQQASSPPFRIIQDPEGPLAMAIYQPIYTTQPAPPTTPAQYRQALQGLVILMLRPELLLQALIDDDQLNSQLRLLDISGEQAVPIYPRQEPPPATSNDRVSFLLELPGRQWQLELWPSTHFLSAHASRQPLWLLLSLLLLTALLVAFVARSLRDARALASANRQLLHRQKELDELAYYDQFTGLPNRMLLTDRVSQAFVNDRRQGSFTAICLLDLDGFKEVNDSLGHQAGDQVLACLARRMQRSLRATDTLARLGGDEFVIVLQGLRSRDMTEHTLQRLSDEIRQPISLVSKSRVTVSASLGAVLPCNGERLLEDWLSLADNAMYRAKNAGKGRYMILEAASGQADCRT</sequence>
<proteinExistence type="predicted"/>
<organism evidence="9 10">
    <name type="scientific">Zobellella endophytica</name>
    <dbReference type="NCBI Taxonomy" id="2116700"/>
    <lineage>
        <taxon>Bacteria</taxon>
        <taxon>Pseudomonadati</taxon>
        <taxon>Pseudomonadota</taxon>
        <taxon>Gammaproteobacteria</taxon>
        <taxon>Aeromonadales</taxon>
        <taxon>Aeromonadaceae</taxon>
        <taxon>Zobellella</taxon>
    </lineage>
</organism>
<dbReference type="Gene3D" id="3.30.450.350">
    <property type="entry name" value="CHASE domain"/>
    <property type="match status" value="1"/>
</dbReference>
<feature type="transmembrane region" description="Helical" evidence="6">
    <location>
        <begin position="12"/>
        <end position="31"/>
    </location>
</feature>
<reference evidence="9 10" key="1">
    <citation type="submission" date="2018-03" db="EMBL/GenBank/DDBJ databases">
        <title>The draft genome of Zobellella sp. 59N8.</title>
        <authorList>
            <person name="Liu L."/>
            <person name="Li L."/>
            <person name="Zhang X."/>
            <person name="Liang L."/>
            <person name="Wang T."/>
        </authorList>
    </citation>
    <scope>NUCLEOTIDE SEQUENCE [LARGE SCALE GENOMIC DNA]</scope>
    <source>
        <strain evidence="9 10">59N8</strain>
    </source>
</reference>
<dbReference type="OrthoDB" id="9812260at2"/>
<keyword evidence="3 6" id="KW-0812">Transmembrane</keyword>
<dbReference type="SMART" id="SM01079">
    <property type="entry name" value="CHASE"/>
    <property type="match status" value="1"/>
</dbReference>
<dbReference type="Proteomes" id="UP000240243">
    <property type="component" value="Unassembled WGS sequence"/>
</dbReference>
<comment type="caution">
    <text evidence="9">The sequence shown here is derived from an EMBL/GenBank/DDBJ whole genome shotgun (WGS) entry which is preliminary data.</text>
</comment>
<dbReference type="InterPro" id="IPR052163">
    <property type="entry name" value="DGC-Regulatory_Protein"/>
</dbReference>
<dbReference type="PROSITE" id="PS50887">
    <property type="entry name" value="GGDEF"/>
    <property type="match status" value="1"/>
</dbReference>
<comment type="subcellular location">
    <subcellularLocation>
        <location evidence="2">Membrane</location>
    </subcellularLocation>
</comment>
<accession>A0A2P7R8W0</accession>
<evidence type="ECO:0000259" key="8">
    <source>
        <dbReference type="PROSITE" id="PS50887"/>
    </source>
</evidence>
<dbReference type="InterPro" id="IPR042240">
    <property type="entry name" value="CHASE_sf"/>
</dbReference>
<dbReference type="Pfam" id="PF00990">
    <property type="entry name" value="GGDEF"/>
    <property type="match status" value="1"/>
</dbReference>
<dbReference type="GO" id="GO:0016020">
    <property type="term" value="C:membrane"/>
    <property type="evidence" value="ECO:0007669"/>
    <property type="project" value="UniProtKB-SubCell"/>
</dbReference>